<evidence type="ECO:0000259" key="2">
    <source>
        <dbReference type="Pfam" id="PF00534"/>
    </source>
</evidence>
<dbReference type="Gene3D" id="3.40.50.2000">
    <property type="entry name" value="Glycogen Phosphorylase B"/>
    <property type="match status" value="2"/>
</dbReference>
<dbReference type="InterPro" id="IPR028098">
    <property type="entry name" value="Glyco_trans_4-like_N"/>
</dbReference>
<dbReference type="CDD" id="cd03801">
    <property type="entry name" value="GT4_PimA-like"/>
    <property type="match status" value="1"/>
</dbReference>
<dbReference type="InterPro" id="IPR001296">
    <property type="entry name" value="Glyco_trans_1"/>
</dbReference>
<dbReference type="Pfam" id="PF00534">
    <property type="entry name" value="Glycos_transf_1"/>
    <property type="match status" value="1"/>
</dbReference>
<proteinExistence type="predicted"/>
<dbReference type="Proteomes" id="UP000515237">
    <property type="component" value="Chromosome"/>
</dbReference>
<dbReference type="SUPFAM" id="SSF53756">
    <property type="entry name" value="UDP-Glycosyltransferase/glycogen phosphorylase"/>
    <property type="match status" value="1"/>
</dbReference>
<dbReference type="EMBL" id="CP055156">
    <property type="protein sequence ID" value="QNF31822.1"/>
    <property type="molecule type" value="Genomic_DNA"/>
</dbReference>
<keyword evidence="5" id="KW-1185">Reference proteome</keyword>
<name>A0A7G7G3T8_9BACT</name>
<dbReference type="PROSITE" id="PS51257">
    <property type="entry name" value="PROKAR_LIPOPROTEIN"/>
    <property type="match status" value="1"/>
</dbReference>
<dbReference type="KEGG" id="aswu:HUW51_03460"/>
<evidence type="ECO:0000313" key="5">
    <source>
        <dbReference type="Proteomes" id="UP000515237"/>
    </source>
</evidence>
<feature type="domain" description="Glycosyl transferase family 1" evidence="2">
    <location>
        <begin position="265"/>
        <end position="424"/>
    </location>
</feature>
<accession>A0A7G7G3T8</accession>
<organism evidence="4 5">
    <name type="scientific">Adhaeribacter swui</name>
    <dbReference type="NCBI Taxonomy" id="2086471"/>
    <lineage>
        <taxon>Bacteria</taxon>
        <taxon>Pseudomonadati</taxon>
        <taxon>Bacteroidota</taxon>
        <taxon>Cytophagia</taxon>
        <taxon>Cytophagales</taxon>
        <taxon>Hymenobacteraceae</taxon>
        <taxon>Adhaeribacter</taxon>
    </lineage>
</organism>
<gene>
    <name evidence="4" type="ORF">HUW51_03460</name>
</gene>
<dbReference type="Pfam" id="PF13439">
    <property type="entry name" value="Glyco_transf_4"/>
    <property type="match status" value="1"/>
</dbReference>
<dbReference type="GO" id="GO:0009103">
    <property type="term" value="P:lipopolysaccharide biosynthetic process"/>
    <property type="evidence" value="ECO:0007669"/>
    <property type="project" value="TreeGrafter"/>
</dbReference>
<dbReference type="PANTHER" id="PTHR46401">
    <property type="entry name" value="GLYCOSYLTRANSFERASE WBBK-RELATED"/>
    <property type="match status" value="1"/>
</dbReference>
<evidence type="ECO:0000256" key="1">
    <source>
        <dbReference type="ARBA" id="ARBA00022679"/>
    </source>
</evidence>
<reference evidence="4 5" key="1">
    <citation type="journal article" date="2018" name="Int. J. Syst. Evol. Microbiol.">
        <title>Adhaeribacter swui sp. nov., isolated from wet mud.</title>
        <authorList>
            <person name="Kim D.U."/>
            <person name="Kim K.W."/>
            <person name="Kang M.S."/>
            <person name="Kim J.Y."/>
            <person name="Jang J.H."/>
            <person name="Kim M.K."/>
        </authorList>
    </citation>
    <scope>NUCLEOTIDE SEQUENCE [LARGE SCALE GENOMIC DNA]</scope>
    <source>
        <strain evidence="4 5">KCTC 52873</strain>
    </source>
</reference>
<evidence type="ECO:0000259" key="3">
    <source>
        <dbReference type="Pfam" id="PF13439"/>
    </source>
</evidence>
<protein>
    <submittedName>
        <fullName evidence="4">Glycosyltransferase</fullName>
    </submittedName>
</protein>
<dbReference type="GO" id="GO:0016757">
    <property type="term" value="F:glycosyltransferase activity"/>
    <property type="evidence" value="ECO:0007669"/>
    <property type="project" value="InterPro"/>
</dbReference>
<dbReference type="AlphaFoldDB" id="A0A7G7G3T8"/>
<sequence>MKKLKVLMLGWEFPPIVTGGLGAACYGISKSLAGKVDLTLILPKSDPDFILQNVDLTGLNNIDIQNIKAEFTKPEYSAFGEVMYVPANILPYQEAEEQVAIVPETSTTKSEQAAETVTAPVKPAYHPVTITEPVEELNVFGHTSLEKMDANSAVIQYARYATRLASQKDFDVIYAHDWMTFLAGVELKLVSGKPLVVHVHSLSYDRAGKDSQGWIYELEKQALEKADFIIPVSEYTSKIIQTQYGISPERIQSVYNGIDPKQPVRKEKSSDEDKLVLFLGRITEQKGASYFLDIAAKVLEQTKDVQFVMAGTGNQLQELLNSDQYLQLDNKFEFTGFLDREKVDNLLAIADVYCMPSVSEPFGLSAIEAAQYGVPTVLSNQSGAAEVLHSALKADYNDTETMAAHIISLLQDETLREKVITDSYQDIESLTWENAAEEILEILEKVVEQA</sequence>
<evidence type="ECO:0000313" key="4">
    <source>
        <dbReference type="EMBL" id="QNF31822.1"/>
    </source>
</evidence>
<dbReference type="RefSeq" id="WP_185272605.1">
    <property type="nucleotide sequence ID" value="NZ_CP055156.1"/>
</dbReference>
<dbReference type="PANTHER" id="PTHR46401:SF2">
    <property type="entry name" value="GLYCOSYLTRANSFERASE WBBK-RELATED"/>
    <property type="match status" value="1"/>
</dbReference>
<keyword evidence="1 4" id="KW-0808">Transferase</keyword>
<feature type="domain" description="Glycosyltransferase subfamily 4-like N-terminal" evidence="3">
    <location>
        <begin position="151"/>
        <end position="261"/>
    </location>
</feature>